<dbReference type="Pfam" id="PF14111">
    <property type="entry name" value="DUF4283"/>
    <property type="match status" value="1"/>
</dbReference>
<protein>
    <recommendedName>
        <fullName evidence="7">Galactokinase</fullName>
    </recommendedName>
</protein>
<gene>
    <name evidence="5" type="ORF">GIB67_034874</name>
</gene>
<evidence type="ECO:0008006" key="7">
    <source>
        <dbReference type="Google" id="ProtNLM"/>
    </source>
</evidence>
<comment type="caution">
    <text evidence="5">The sequence shown here is derived from an EMBL/GenBank/DDBJ whole genome shotgun (WGS) entry which is preliminary data.</text>
</comment>
<sequence>MTEEWHSAFIDQQEVLKANYGESSLVQAIGTESRGKILLIYTPVSSDELNPIVDISNSEFGEENNKLEDYLVGSFIGKKLAYLFVKETHSKLWALKGDFEMSTKEFNMYFFKFKSPEDREKALEGDSQHISSRLSILRPWRPFIKVESLDLTTIPIWVIFKNVPVNMRNHEGFGRIASSVGILLYFDRATEEGGRDSLSREQDPQVNTVKKELEEALKGNKFIEVFGHQPELYARSPGRVNLIGEHIDYEGYSVLPMAIRQDAIVAIRKHDVAESPKLLRITNVNGQKYSMCTYPADPYQDIELKNHKWGHYSFYRVQRIDTTSLLNQKK</sequence>
<dbReference type="Proteomes" id="UP000541444">
    <property type="component" value="Unassembled WGS sequence"/>
</dbReference>
<dbReference type="EMBL" id="JACGCM010001586">
    <property type="protein sequence ID" value="KAF6153152.1"/>
    <property type="molecule type" value="Genomic_DNA"/>
</dbReference>
<name>A0A7J7MEB7_9MAGN</name>
<dbReference type="InterPro" id="IPR014721">
    <property type="entry name" value="Ribsml_uS5_D2-typ_fold_subgr"/>
</dbReference>
<dbReference type="InterPro" id="IPR025558">
    <property type="entry name" value="DUF4283"/>
</dbReference>
<evidence type="ECO:0000313" key="5">
    <source>
        <dbReference type="EMBL" id="KAF6153152.1"/>
    </source>
</evidence>
<feature type="domain" description="DUF4283" evidence="4">
    <location>
        <begin position="64"/>
        <end position="147"/>
    </location>
</feature>
<evidence type="ECO:0000313" key="6">
    <source>
        <dbReference type="Proteomes" id="UP000541444"/>
    </source>
</evidence>
<dbReference type="GO" id="GO:0004335">
    <property type="term" value="F:galactokinase activity"/>
    <property type="evidence" value="ECO:0007669"/>
    <property type="project" value="TreeGrafter"/>
</dbReference>
<dbReference type="Gene3D" id="3.30.230.10">
    <property type="match status" value="1"/>
</dbReference>
<dbReference type="InterPro" id="IPR020568">
    <property type="entry name" value="Ribosomal_Su5_D2-typ_SF"/>
</dbReference>
<evidence type="ECO:0000259" key="3">
    <source>
        <dbReference type="Pfam" id="PF10509"/>
    </source>
</evidence>
<dbReference type="OrthoDB" id="1939300at2759"/>
<organism evidence="5 6">
    <name type="scientific">Kingdonia uniflora</name>
    <dbReference type="NCBI Taxonomy" id="39325"/>
    <lineage>
        <taxon>Eukaryota</taxon>
        <taxon>Viridiplantae</taxon>
        <taxon>Streptophyta</taxon>
        <taxon>Embryophyta</taxon>
        <taxon>Tracheophyta</taxon>
        <taxon>Spermatophyta</taxon>
        <taxon>Magnoliopsida</taxon>
        <taxon>Ranunculales</taxon>
        <taxon>Circaeasteraceae</taxon>
        <taxon>Kingdonia</taxon>
    </lineage>
</organism>
<dbReference type="GO" id="GO:0005829">
    <property type="term" value="C:cytosol"/>
    <property type="evidence" value="ECO:0007669"/>
    <property type="project" value="TreeGrafter"/>
</dbReference>
<keyword evidence="1" id="KW-0547">Nucleotide-binding</keyword>
<dbReference type="GO" id="GO:0006012">
    <property type="term" value="P:galactose metabolic process"/>
    <property type="evidence" value="ECO:0007669"/>
    <property type="project" value="TreeGrafter"/>
</dbReference>
<feature type="domain" description="Galactokinase N-terminal" evidence="3">
    <location>
        <begin position="220"/>
        <end position="269"/>
    </location>
</feature>
<evidence type="ECO:0000259" key="4">
    <source>
        <dbReference type="Pfam" id="PF14111"/>
    </source>
</evidence>
<dbReference type="GO" id="GO:0005524">
    <property type="term" value="F:ATP binding"/>
    <property type="evidence" value="ECO:0007669"/>
    <property type="project" value="UniProtKB-KW"/>
</dbReference>
<accession>A0A7J7MEB7</accession>
<dbReference type="AlphaFoldDB" id="A0A7J7MEB7"/>
<keyword evidence="6" id="KW-1185">Reference proteome</keyword>
<keyword evidence="2" id="KW-0067">ATP-binding</keyword>
<dbReference type="PANTHER" id="PTHR10457:SF7">
    <property type="entry name" value="GALACTOKINASE-RELATED"/>
    <property type="match status" value="1"/>
</dbReference>
<evidence type="ECO:0000256" key="1">
    <source>
        <dbReference type="ARBA" id="ARBA00022741"/>
    </source>
</evidence>
<dbReference type="PANTHER" id="PTHR10457">
    <property type="entry name" value="MEVALONATE KINASE/GALACTOKINASE"/>
    <property type="match status" value="1"/>
</dbReference>
<dbReference type="SUPFAM" id="SSF54211">
    <property type="entry name" value="Ribosomal protein S5 domain 2-like"/>
    <property type="match status" value="1"/>
</dbReference>
<dbReference type="InterPro" id="IPR019539">
    <property type="entry name" value="GalKase_N"/>
</dbReference>
<dbReference type="PROSITE" id="PS00106">
    <property type="entry name" value="GALACTOKINASE"/>
    <property type="match status" value="1"/>
</dbReference>
<dbReference type="Pfam" id="PF10509">
    <property type="entry name" value="GalKase_gal_bdg"/>
    <property type="match status" value="1"/>
</dbReference>
<proteinExistence type="predicted"/>
<dbReference type="InterPro" id="IPR019741">
    <property type="entry name" value="Galactokinase_CS"/>
</dbReference>
<evidence type="ECO:0000256" key="2">
    <source>
        <dbReference type="ARBA" id="ARBA00022840"/>
    </source>
</evidence>
<reference evidence="5 6" key="1">
    <citation type="journal article" date="2020" name="IScience">
        <title>Genome Sequencing of the Endangered Kingdonia uniflora (Circaeasteraceae, Ranunculales) Reveals Potential Mechanisms of Evolutionary Specialization.</title>
        <authorList>
            <person name="Sun Y."/>
            <person name="Deng T."/>
            <person name="Zhang A."/>
            <person name="Moore M.J."/>
            <person name="Landis J.B."/>
            <person name="Lin N."/>
            <person name="Zhang H."/>
            <person name="Zhang X."/>
            <person name="Huang J."/>
            <person name="Zhang X."/>
            <person name="Sun H."/>
            <person name="Wang H."/>
        </authorList>
    </citation>
    <scope>NUCLEOTIDE SEQUENCE [LARGE SCALE GENOMIC DNA]</scope>
    <source>
        <strain evidence="5">TB1705</strain>
        <tissue evidence="5">Leaf</tissue>
    </source>
</reference>